<sequence length="57" mass="6329">MTAEYVATVTPADGRWHEGVEVREDGTAIRYRWTPKATVRNADGTETVTAVLFTTET</sequence>
<dbReference type="EMBL" id="JARXVC010000011">
    <property type="protein sequence ID" value="MDH6282857.1"/>
    <property type="molecule type" value="Genomic_DNA"/>
</dbReference>
<reference evidence="1 2" key="1">
    <citation type="submission" date="2023-04" db="EMBL/GenBank/DDBJ databases">
        <title>Forest soil microbial communities from Buena Vista Peninsula, Colon Province, Panama.</title>
        <authorList>
            <person name="Bouskill N."/>
        </authorList>
    </citation>
    <scope>NUCLEOTIDE SEQUENCE [LARGE SCALE GENOMIC DNA]</scope>
    <source>
        <strain evidence="1 2">CFH S0262</strain>
    </source>
</reference>
<comment type="caution">
    <text evidence="1">The sequence shown here is derived from an EMBL/GenBank/DDBJ whole genome shotgun (WGS) entry which is preliminary data.</text>
</comment>
<proteinExistence type="predicted"/>
<evidence type="ECO:0000313" key="1">
    <source>
        <dbReference type="EMBL" id="MDH6282857.1"/>
    </source>
</evidence>
<gene>
    <name evidence="1" type="ORF">M2280_004094</name>
</gene>
<organism evidence="1 2">
    <name type="scientific">Prescottella agglutinans</name>
    <dbReference type="NCBI Taxonomy" id="1644129"/>
    <lineage>
        <taxon>Bacteria</taxon>
        <taxon>Bacillati</taxon>
        <taxon>Actinomycetota</taxon>
        <taxon>Actinomycetes</taxon>
        <taxon>Mycobacteriales</taxon>
        <taxon>Nocardiaceae</taxon>
        <taxon>Prescottella</taxon>
    </lineage>
</organism>
<protein>
    <submittedName>
        <fullName evidence="1">Uncharacterized protein</fullName>
    </submittedName>
</protein>
<dbReference type="Proteomes" id="UP001160334">
    <property type="component" value="Unassembled WGS sequence"/>
</dbReference>
<evidence type="ECO:0000313" key="2">
    <source>
        <dbReference type="Proteomes" id="UP001160334"/>
    </source>
</evidence>
<keyword evidence="2" id="KW-1185">Reference proteome</keyword>
<name>A0ABT6MEV7_9NOCA</name>
<accession>A0ABT6MEV7</accession>